<protein>
    <recommendedName>
        <fullName evidence="4">Lipoprotein</fullName>
    </recommendedName>
</protein>
<dbReference type="EMBL" id="LN609302">
    <property type="protein sequence ID" value="CEF55588.1"/>
    <property type="molecule type" value="Genomic_DNA"/>
</dbReference>
<evidence type="ECO:0000313" key="2">
    <source>
        <dbReference type="EMBL" id="CEF55588.1"/>
    </source>
</evidence>
<keyword evidence="1" id="KW-0732">Signal</keyword>
<evidence type="ECO:0000313" key="3">
    <source>
        <dbReference type="Proteomes" id="UP000068250"/>
    </source>
</evidence>
<feature type="chain" id="PRO_5006855285" description="Lipoprotein" evidence="1">
    <location>
        <begin position="47"/>
        <end position="102"/>
    </location>
</feature>
<sequence length="102" mass="11523">MTANSCGQHFSRQKIRSMVDAMKKTMCSRFQLAMLVLLATGLSACAEDPHAHYYHPHRHLGQGAPDWYRPPATPQDSFHYQKSLNTYQKPANSNGGAVQYDR</sequence>
<evidence type="ECO:0000256" key="1">
    <source>
        <dbReference type="SAM" id="SignalP"/>
    </source>
</evidence>
<organism evidence="2 3">
    <name type="scientific">Acetobacter ghanensis</name>
    <dbReference type="NCBI Taxonomy" id="431306"/>
    <lineage>
        <taxon>Bacteria</taxon>
        <taxon>Pseudomonadati</taxon>
        <taxon>Pseudomonadota</taxon>
        <taxon>Alphaproteobacteria</taxon>
        <taxon>Acetobacterales</taxon>
        <taxon>Acetobacteraceae</taxon>
        <taxon>Acetobacter</taxon>
    </lineage>
</organism>
<gene>
    <name evidence="2" type="ORF">AGA_1503</name>
</gene>
<dbReference type="Proteomes" id="UP000068250">
    <property type="component" value="Chromosome I"/>
</dbReference>
<accession>A0A0U5BIM6</accession>
<reference evidence="3" key="1">
    <citation type="submission" date="2014-09" db="EMBL/GenBank/DDBJ databases">
        <authorList>
            <person name="Illeghems K.G."/>
        </authorList>
    </citation>
    <scope>NUCLEOTIDE SEQUENCE [LARGE SCALE GENOMIC DNA]</scope>
    <source>
        <strain evidence="3">LMG 23848T</strain>
    </source>
</reference>
<proteinExistence type="predicted"/>
<dbReference type="AlphaFoldDB" id="A0A0U5BIM6"/>
<name>A0A0U5BIM6_9PROT</name>
<dbReference type="PATRIC" id="fig|431306.5.peg.1528"/>
<dbReference type="STRING" id="431306.AGA_1503"/>
<feature type="signal peptide" evidence="1">
    <location>
        <begin position="1"/>
        <end position="46"/>
    </location>
</feature>
<evidence type="ECO:0008006" key="4">
    <source>
        <dbReference type="Google" id="ProtNLM"/>
    </source>
</evidence>